<dbReference type="Gene3D" id="3.90.226.10">
    <property type="entry name" value="2-enoyl-CoA Hydratase, Chain A, domain 1"/>
    <property type="match status" value="1"/>
</dbReference>
<reference evidence="4" key="2">
    <citation type="journal article" date="2014" name="ISME J.">
        <title>Microbial stratification in low pH oxic and suboxic macroscopic growths along an acid mine drainage.</title>
        <authorList>
            <person name="Mendez-Garcia C."/>
            <person name="Mesa V."/>
            <person name="Sprenger R.R."/>
            <person name="Richter M."/>
            <person name="Diez M.S."/>
            <person name="Solano J."/>
            <person name="Bargiela R."/>
            <person name="Golyshina O.V."/>
            <person name="Manteca A."/>
            <person name="Ramos J.L."/>
            <person name="Gallego J.R."/>
            <person name="Llorente I."/>
            <person name="Martins Dos Santos V.A."/>
            <person name="Jensen O.N."/>
            <person name="Pelaez A.I."/>
            <person name="Sanchez J."/>
            <person name="Ferrer M."/>
        </authorList>
    </citation>
    <scope>NUCLEOTIDE SEQUENCE</scope>
</reference>
<organism evidence="4">
    <name type="scientific">mine drainage metagenome</name>
    <dbReference type="NCBI Taxonomy" id="410659"/>
    <lineage>
        <taxon>unclassified sequences</taxon>
        <taxon>metagenomes</taxon>
        <taxon>ecological metagenomes</taxon>
    </lineage>
</organism>
<dbReference type="GO" id="GO:0051117">
    <property type="term" value="F:ATPase binding"/>
    <property type="evidence" value="ECO:0007669"/>
    <property type="project" value="TreeGrafter"/>
</dbReference>
<dbReference type="EMBL" id="AUZX01000017">
    <property type="protein sequence ID" value="EQD81247.1"/>
    <property type="molecule type" value="Genomic_DNA"/>
</dbReference>
<keyword evidence="3 4" id="KW-0378">Hydrolase</keyword>
<evidence type="ECO:0000256" key="3">
    <source>
        <dbReference type="ARBA" id="ARBA00022801"/>
    </source>
</evidence>
<keyword evidence="2" id="KW-0963">Cytoplasm</keyword>
<dbReference type="GO" id="GO:0004176">
    <property type="term" value="F:ATP-dependent peptidase activity"/>
    <property type="evidence" value="ECO:0007669"/>
    <property type="project" value="InterPro"/>
</dbReference>
<accession>T1CF83</accession>
<sequence>MAMSEPRSSDVFQQLLAERIVFLGSQVDQASANLISAQLILLAAEDPEKDVSLYINSPGGSVTDGLAIYDTMQYISCD</sequence>
<gene>
    <name evidence="4" type="ORF">B1A_00028</name>
</gene>
<protein>
    <submittedName>
        <fullName evidence="4">Peptidase S14, ClpP</fullName>
        <ecNumber evidence="4">3.4.21.92</ecNumber>
    </submittedName>
</protein>
<dbReference type="PANTHER" id="PTHR10381:SF70">
    <property type="entry name" value="ATP-DEPENDENT CLP PROTEASE PROTEOLYTIC SUBUNIT"/>
    <property type="match status" value="1"/>
</dbReference>
<comment type="caution">
    <text evidence="4">The sequence shown here is derived from an EMBL/GenBank/DDBJ whole genome shotgun (WGS) entry which is preliminary data.</text>
</comment>
<dbReference type="InterPro" id="IPR023562">
    <property type="entry name" value="ClpP/TepA"/>
</dbReference>
<dbReference type="CDD" id="cd07017">
    <property type="entry name" value="S14_ClpP_2"/>
    <property type="match status" value="1"/>
</dbReference>
<proteinExistence type="inferred from homology"/>
<reference evidence="4" key="1">
    <citation type="submission" date="2013-08" db="EMBL/GenBank/DDBJ databases">
        <authorList>
            <person name="Mendez C."/>
            <person name="Richter M."/>
            <person name="Ferrer M."/>
            <person name="Sanchez J."/>
        </authorList>
    </citation>
    <scope>NUCLEOTIDE SEQUENCE</scope>
</reference>
<evidence type="ECO:0000256" key="1">
    <source>
        <dbReference type="ARBA" id="ARBA00007039"/>
    </source>
</evidence>
<dbReference type="InterPro" id="IPR001907">
    <property type="entry name" value="ClpP"/>
</dbReference>
<dbReference type="AlphaFoldDB" id="T1CF83"/>
<comment type="similarity">
    <text evidence="1">Belongs to the peptidase S14 family.</text>
</comment>
<dbReference type="GO" id="GO:0009368">
    <property type="term" value="C:endopeptidase Clp complex"/>
    <property type="evidence" value="ECO:0007669"/>
    <property type="project" value="TreeGrafter"/>
</dbReference>
<evidence type="ECO:0000313" key="4">
    <source>
        <dbReference type="EMBL" id="EQD81247.1"/>
    </source>
</evidence>
<dbReference type="EC" id="3.4.21.92" evidence="4"/>
<evidence type="ECO:0000256" key="2">
    <source>
        <dbReference type="ARBA" id="ARBA00022490"/>
    </source>
</evidence>
<dbReference type="GO" id="GO:0004252">
    <property type="term" value="F:serine-type endopeptidase activity"/>
    <property type="evidence" value="ECO:0007669"/>
    <property type="project" value="UniProtKB-EC"/>
</dbReference>
<dbReference type="GO" id="GO:0006515">
    <property type="term" value="P:protein quality control for misfolded or incompletely synthesized proteins"/>
    <property type="evidence" value="ECO:0007669"/>
    <property type="project" value="TreeGrafter"/>
</dbReference>
<dbReference type="InterPro" id="IPR029045">
    <property type="entry name" value="ClpP/crotonase-like_dom_sf"/>
</dbReference>
<feature type="non-terminal residue" evidence="4">
    <location>
        <position position="78"/>
    </location>
</feature>
<dbReference type="PRINTS" id="PR00127">
    <property type="entry name" value="CLPPROTEASEP"/>
</dbReference>
<name>T1CF83_9ZZZZ</name>
<dbReference type="SUPFAM" id="SSF52096">
    <property type="entry name" value="ClpP/crotonase"/>
    <property type="match status" value="1"/>
</dbReference>
<dbReference type="Pfam" id="PF00574">
    <property type="entry name" value="CLP_protease"/>
    <property type="match status" value="1"/>
</dbReference>
<dbReference type="PANTHER" id="PTHR10381">
    <property type="entry name" value="ATP-DEPENDENT CLP PROTEASE PROTEOLYTIC SUBUNIT"/>
    <property type="match status" value="1"/>
</dbReference>